<accession>A0A6J5P0D1</accession>
<organism evidence="2">
    <name type="scientific">uncultured Caudovirales phage</name>
    <dbReference type="NCBI Taxonomy" id="2100421"/>
    <lineage>
        <taxon>Viruses</taxon>
        <taxon>Duplodnaviria</taxon>
        <taxon>Heunggongvirae</taxon>
        <taxon>Uroviricota</taxon>
        <taxon>Caudoviricetes</taxon>
        <taxon>Peduoviridae</taxon>
        <taxon>Maltschvirus</taxon>
        <taxon>Maltschvirus maltsch</taxon>
    </lineage>
</organism>
<gene>
    <name evidence="1" type="ORF">UFOVP436_148</name>
    <name evidence="2" type="ORF">UFOVP784_148</name>
</gene>
<dbReference type="EMBL" id="LR796418">
    <property type="protein sequence ID" value="CAB4143454.1"/>
    <property type="molecule type" value="Genomic_DNA"/>
</dbReference>
<sequence>MSKFKLNAIKYSGLYRDPVNKAVKQARAYVTFADIIHGLKIGTPEQPVFYGESQVKHPTLGGAIANAQYENLSDAARTGDFSDLHFGHLGVHMAVAKITEGNKVFNENYDEHEVQIEIETFAKGQEGSLICHGVLNGNTSLQLIAKWVKENPNSGMPKGGLWFTFYLNVDPDQLYTLADRLNSTAPIQDYALDNLVDKLKYLKAGISGLVDVKTGRMLEDVGSGILQASSVGMFADEIKTSIAYPKEAVTWIQNDPILGSKALDPQELCQLGHSWNITQFQEYNNRPVICVNRKKDCYEFYREGSPDSLKIISAVAGDVAFIQQWIRARAYFWAQDLEDPNFTTRLNKLGYTFGTSGNGAGDTLPEGYIFRPKRLFAKTAKTGHSFKVKNYSFIDSNDPIVKHFNVLKIKEMKFFQEIEKSIAIVMVSALSQFLEVNDSGVITYQEGYSRNQLIDLLESGLGHEMIMVLLNKTSMSIATYNEGGPYYGISETTKQVDCWKLVYDIATTWKLNADNRKKYFEKYTQNNKKTIKAITSSPKPAAKVVRTLTANS</sequence>
<dbReference type="EMBL" id="LR796737">
    <property type="protein sequence ID" value="CAB4162851.1"/>
    <property type="molecule type" value="Genomic_DNA"/>
</dbReference>
<evidence type="ECO:0000313" key="1">
    <source>
        <dbReference type="EMBL" id="CAB4143454.1"/>
    </source>
</evidence>
<reference evidence="2" key="1">
    <citation type="submission" date="2020-04" db="EMBL/GenBank/DDBJ databases">
        <authorList>
            <person name="Chiriac C."/>
            <person name="Salcher M."/>
            <person name="Ghai R."/>
            <person name="Kavagutti S V."/>
        </authorList>
    </citation>
    <scope>NUCLEOTIDE SEQUENCE</scope>
</reference>
<name>A0A6J5P0D1_9CAUD</name>
<evidence type="ECO:0000313" key="2">
    <source>
        <dbReference type="EMBL" id="CAB4162851.1"/>
    </source>
</evidence>
<proteinExistence type="predicted"/>
<protein>
    <submittedName>
        <fullName evidence="2">Uncharacterized protein</fullName>
    </submittedName>
</protein>